<keyword evidence="2" id="KW-1185">Reference proteome</keyword>
<dbReference type="RefSeq" id="WP_074890294.1">
    <property type="nucleotide sequence ID" value="NZ_FOXO01000024.1"/>
</dbReference>
<organism evidence="1 2">
    <name type="scientific">Butyrivibrio proteoclasticus</name>
    <dbReference type="NCBI Taxonomy" id="43305"/>
    <lineage>
        <taxon>Bacteria</taxon>
        <taxon>Bacillati</taxon>
        <taxon>Bacillota</taxon>
        <taxon>Clostridia</taxon>
        <taxon>Lachnospirales</taxon>
        <taxon>Lachnospiraceae</taxon>
        <taxon>Butyrivibrio</taxon>
    </lineage>
</organism>
<sequence length="298" mass="33921">MDSTKLTVAMIDTAVSRGLKDMENGPKRTIRNLADMGKRFSTGNFQQALFEVFQKLLQNEESPYYDLIQYVLLHTDHENLKKFGINMGYYSWTHYAKVIRANSKKEGRILPWKEDFIYCTDDQPNASTSLANIRKRIADVRKEGINTFSITLTGQSTPLNDLFSIFEDFDESAFLLFLGDTQITVAQQGMLKKCGNVLLCINAASNDAVSTCEALTSSGNLYSIYYNYVDQDIVLLKERSFYEKLKAFPSCMLILIPANESVMSAGPIVKEIRLEQKSPYFIWDFPYDNNLISSIICK</sequence>
<dbReference type="EMBL" id="FOXO01000024">
    <property type="protein sequence ID" value="SFQ21883.1"/>
    <property type="molecule type" value="Genomic_DNA"/>
</dbReference>
<evidence type="ECO:0000313" key="1">
    <source>
        <dbReference type="EMBL" id="SFQ21883.1"/>
    </source>
</evidence>
<dbReference type="OrthoDB" id="1778552at2"/>
<dbReference type="AlphaFoldDB" id="A0A1I5WQ34"/>
<name>A0A1I5WQ34_9FIRM</name>
<protein>
    <submittedName>
        <fullName evidence="1">Uncharacterized protein</fullName>
    </submittedName>
</protein>
<accession>A0A1I5WQ34</accession>
<evidence type="ECO:0000313" key="2">
    <source>
        <dbReference type="Proteomes" id="UP000182624"/>
    </source>
</evidence>
<reference evidence="2" key="1">
    <citation type="submission" date="2016-10" db="EMBL/GenBank/DDBJ databases">
        <authorList>
            <person name="Varghese N."/>
            <person name="Submissions S."/>
        </authorList>
    </citation>
    <scope>NUCLEOTIDE SEQUENCE [LARGE SCALE GENOMIC DNA]</scope>
    <source>
        <strain evidence="2">P18</strain>
    </source>
</reference>
<gene>
    <name evidence="1" type="ORF">SAMN04487928_12439</name>
</gene>
<proteinExistence type="predicted"/>
<dbReference type="Proteomes" id="UP000182624">
    <property type="component" value="Unassembled WGS sequence"/>
</dbReference>